<dbReference type="EMBL" id="GL988039">
    <property type="protein sequence ID" value="EGS22875.1"/>
    <property type="molecule type" value="Genomic_DNA"/>
</dbReference>
<dbReference type="AlphaFoldDB" id="G0S1G5"/>
<gene>
    <name evidence="3" type="ORF">CTHT_0013520</name>
</gene>
<evidence type="ECO:0000256" key="2">
    <source>
        <dbReference type="SAM" id="SignalP"/>
    </source>
</evidence>
<name>G0S1G5_CHATD</name>
<dbReference type="RefSeq" id="XP_006691867.1">
    <property type="nucleotide sequence ID" value="XM_006691804.1"/>
</dbReference>
<evidence type="ECO:0000256" key="1">
    <source>
        <dbReference type="SAM" id="MobiDB-lite"/>
    </source>
</evidence>
<dbReference type="KEGG" id="cthr:CTHT_0013520"/>
<feature type="region of interest" description="Disordered" evidence="1">
    <location>
        <begin position="54"/>
        <end position="97"/>
    </location>
</feature>
<keyword evidence="4" id="KW-1185">Reference proteome</keyword>
<reference evidence="3 4" key="1">
    <citation type="journal article" date="2011" name="Cell">
        <title>Insight into structure and assembly of the nuclear pore complex by utilizing the genome of a eukaryotic thermophile.</title>
        <authorList>
            <person name="Amlacher S."/>
            <person name="Sarges P."/>
            <person name="Flemming D."/>
            <person name="van Noort V."/>
            <person name="Kunze R."/>
            <person name="Devos D.P."/>
            <person name="Arumugam M."/>
            <person name="Bork P."/>
            <person name="Hurt E."/>
        </authorList>
    </citation>
    <scope>NUCLEOTIDE SEQUENCE [LARGE SCALE GENOMIC DNA]</scope>
    <source>
        <strain evidence="4">DSM 1495 / CBS 144.50 / IMI 039719</strain>
    </source>
</reference>
<dbReference type="OMA" id="EYDAGGK"/>
<evidence type="ECO:0000313" key="4">
    <source>
        <dbReference type="Proteomes" id="UP000008066"/>
    </source>
</evidence>
<feature type="signal peptide" evidence="2">
    <location>
        <begin position="1"/>
        <end position="17"/>
    </location>
</feature>
<proteinExistence type="predicted"/>
<sequence length="253" mass="27432">MKLPALLLSTLLATATAARTRPGERIASVYVQPLAAAPDARPTLLAEIAISTPPKAGASTQQAQQGQQQVLKEDDFYGSGDNDEEEVYSGTGGRRARVMSYDPPTLPEEGDSTTPNNLVRIGLYNPTTSRWESATTVLSAENFSKGYAPHFVLTVSSEEIPSDQDEREHILGVSCRGVKIDAGHTRDFGPKAAVVEIGKGGKPVLERRNVVLDENGRRVAVEGEEKTFFQKYWWAIALITFMMLAGGPGEEQK</sequence>
<feature type="chain" id="PRO_5003408752" description="ER membrane protein complex subunit 10" evidence="2">
    <location>
        <begin position="18"/>
        <end position="253"/>
    </location>
</feature>
<keyword evidence="2" id="KW-0732">Signal</keyword>
<dbReference type="PANTHER" id="PTHR39219:SF1">
    <property type="entry name" value="ER MEMBRANE PROTEIN COMPLEX SUBUNIT 10"/>
    <property type="match status" value="1"/>
</dbReference>
<dbReference type="eggNOG" id="ENOG502SCMA">
    <property type="taxonomic scope" value="Eukaryota"/>
</dbReference>
<dbReference type="STRING" id="759272.G0S1G5"/>
<dbReference type="HOGENOM" id="CLU_071095_1_0_1"/>
<dbReference type="OrthoDB" id="1894652at2759"/>
<protein>
    <recommendedName>
        <fullName evidence="5">ER membrane protein complex subunit 10</fullName>
    </recommendedName>
</protein>
<accession>G0S1G5</accession>
<dbReference type="PANTHER" id="PTHR39219">
    <property type="entry name" value="ER MEMBRANE PROTEIN COMPLEX SUBUNIT 10"/>
    <property type="match status" value="1"/>
</dbReference>
<dbReference type="GeneID" id="18255390"/>
<organism evidence="4">
    <name type="scientific">Chaetomium thermophilum (strain DSM 1495 / CBS 144.50 / IMI 039719)</name>
    <name type="common">Thermochaetoides thermophila</name>
    <dbReference type="NCBI Taxonomy" id="759272"/>
    <lineage>
        <taxon>Eukaryota</taxon>
        <taxon>Fungi</taxon>
        <taxon>Dikarya</taxon>
        <taxon>Ascomycota</taxon>
        <taxon>Pezizomycotina</taxon>
        <taxon>Sordariomycetes</taxon>
        <taxon>Sordariomycetidae</taxon>
        <taxon>Sordariales</taxon>
        <taxon>Chaetomiaceae</taxon>
        <taxon>Thermochaetoides</taxon>
    </lineage>
</organism>
<evidence type="ECO:0008006" key="5">
    <source>
        <dbReference type="Google" id="ProtNLM"/>
    </source>
</evidence>
<evidence type="ECO:0000313" key="3">
    <source>
        <dbReference type="EMBL" id="EGS22875.1"/>
    </source>
</evidence>
<dbReference type="Pfam" id="PF21203">
    <property type="entry name" value="ECM10"/>
    <property type="match status" value="1"/>
</dbReference>
<dbReference type="Proteomes" id="UP000008066">
    <property type="component" value="Unassembled WGS sequence"/>
</dbReference>